<accession>A0A941DKT1</accession>
<reference evidence="1" key="1">
    <citation type="submission" date="2021-04" db="EMBL/GenBank/DDBJ databases">
        <title>novel species isolated from subtropical streams in China.</title>
        <authorList>
            <person name="Lu H."/>
        </authorList>
    </citation>
    <scope>NUCLEOTIDE SEQUENCE</scope>
    <source>
        <strain evidence="1">LFS511W</strain>
    </source>
</reference>
<comment type="caution">
    <text evidence="1">The sequence shown here is derived from an EMBL/GenBank/DDBJ whole genome shotgun (WGS) entry which is preliminary data.</text>
</comment>
<organism evidence="1 2">
    <name type="scientific">Undibacterium luofuense</name>
    <dbReference type="NCBI Taxonomy" id="2828733"/>
    <lineage>
        <taxon>Bacteria</taxon>
        <taxon>Pseudomonadati</taxon>
        <taxon>Pseudomonadota</taxon>
        <taxon>Betaproteobacteria</taxon>
        <taxon>Burkholderiales</taxon>
        <taxon>Oxalobacteraceae</taxon>
        <taxon>Undibacterium</taxon>
    </lineage>
</organism>
<name>A0A941DKT1_9BURK</name>
<sequence length="283" mass="32524">MSSPEFVEIFHRFGVWLIGQIPAKKAALTIHGYFPFFYEIEKRWGKIPSYEQLLVHFTAEGLRRVRLPMRWLSETLQVSINAMEREIASDRRRIAAIMASIPIETTAAKILNSYNLELQSRIAAGRLSIRSARLALRPAASLLASCEKIGNKLPKQNTLDSYLLKTPGQKASIFGFIKFLNRRYATNLVIQVNAQKTILLRRKQLETELIRLLESGKCDDTFEEKWISVSLSFFHDLPWRKVKNLKHFSLSTDADGNFLVSLSGKTYFVPHWNFRSCSSQLEN</sequence>
<protein>
    <submittedName>
        <fullName evidence="1">Uncharacterized protein</fullName>
    </submittedName>
</protein>
<proteinExistence type="predicted"/>
<dbReference type="EMBL" id="JAGSPN010000001">
    <property type="protein sequence ID" value="MBR7780621.1"/>
    <property type="molecule type" value="Genomic_DNA"/>
</dbReference>
<dbReference type="RefSeq" id="WP_212686018.1">
    <property type="nucleotide sequence ID" value="NZ_JAGSPN010000001.1"/>
</dbReference>
<dbReference type="AlphaFoldDB" id="A0A941DKT1"/>
<gene>
    <name evidence="1" type="ORF">KDM89_00580</name>
</gene>
<dbReference type="Proteomes" id="UP000680067">
    <property type="component" value="Unassembled WGS sequence"/>
</dbReference>
<evidence type="ECO:0000313" key="2">
    <source>
        <dbReference type="Proteomes" id="UP000680067"/>
    </source>
</evidence>
<keyword evidence="2" id="KW-1185">Reference proteome</keyword>
<evidence type="ECO:0000313" key="1">
    <source>
        <dbReference type="EMBL" id="MBR7780621.1"/>
    </source>
</evidence>